<protein>
    <submittedName>
        <fullName evidence="1">Uncharacterized protein</fullName>
    </submittedName>
</protein>
<accession>A0AAI9VIM1</accession>
<dbReference type="AlphaFoldDB" id="A0AAI9VIM1"/>
<gene>
    <name evidence="1" type="ORF">CCUS01_14997</name>
</gene>
<reference evidence="1" key="1">
    <citation type="submission" date="2016-11" db="EMBL/GenBank/DDBJ databases">
        <title>The genome sequence of Colletotrichum cuscutae.</title>
        <authorList>
            <person name="Baroncelli R."/>
        </authorList>
    </citation>
    <scope>NUCLEOTIDE SEQUENCE</scope>
    <source>
        <strain evidence="1">IMI 304802</strain>
    </source>
</reference>
<keyword evidence="2" id="KW-1185">Reference proteome</keyword>
<proteinExistence type="predicted"/>
<organism evidence="1 2">
    <name type="scientific">Colletotrichum cuscutae</name>
    <dbReference type="NCBI Taxonomy" id="1209917"/>
    <lineage>
        <taxon>Eukaryota</taxon>
        <taxon>Fungi</taxon>
        <taxon>Dikarya</taxon>
        <taxon>Ascomycota</taxon>
        <taxon>Pezizomycotina</taxon>
        <taxon>Sordariomycetes</taxon>
        <taxon>Hypocreomycetidae</taxon>
        <taxon>Glomerellales</taxon>
        <taxon>Glomerellaceae</taxon>
        <taxon>Colletotrichum</taxon>
        <taxon>Colletotrichum acutatum species complex</taxon>
    </lineage>
</organism>
<dbReference type="Proteomes" id="UP001239213">
    <property type="component" value="Unassembled WGS sequence"/>
</dbReference>
<dbReference type="EMBL" id="MPDP01000056">
    <property type="protein sequence ID" value="KAK1487568.1"/>
    <property type="molecule type" value="Genomic_DNA"/>
</dbReference>
<name>A0AAI9VIM1_9PEZI</name>
<comment type="caution">
    <text evidence="1">The sequence shown here is derived from an EMBL/GenBank/DDBJ whole genome shotgun (WGS) entry which is preliminary data.</text>
</comment>
<evidence type="ECO:0000313" key="2">
    <source>
        <dbReference type="Proteomes" id="UP001239213"/>
    </source>
</evidence>
<evidence type="ECO:0000313" key="1">
    <source>
        <dbReference type="EMBL" id="KAK1487568.1"/>
    </source>
</evidence>
<sequence>MAATISLLRQPSLSEYTGNYESTDKRHEIIITECPISSSVLIMGHTTFDHLGNPSPTVYCHLVHNFWGWCCRSHYISNLEAIEAELQEIQRGPLYSVEFWAVLNGDRADLKVKFRYPALSGEMVEATCDRLDRRNDRE</sequence>